<feature type="chain" id="PRO_5043550695" description="Secreted protein" evidence="1">
    <location>
        <begin position="22"/>
        <end position="119"/>
    </location>
</feature>
<evidence type="ECO:0000313" key="2">
    <source>
        <dbReference type="EMBL" id="CAL1577701.1"/>
    </source>
</evidence>
<dbReference type="AlphaFoldDB" id="A0AAV2JM12"/>
<keyword evidence="3" id="KW-1185">Reference proteome</keyword>
<evidence type="ECO:0000256" key="1">
    <source>
        <dbReference type="SAM" id="SignalP"/>
    </source>
</evidence>
<accession>A0AAV2JM12</accession>
<proteinExistence type="predicted"/>
<protein>
    <recommendedName>
        <fullName evidence="4">Secreted protein</fullName>
    </recommendedName>
</protein>
<gene>
    <name evidence="2" type="ORF">KC01_LOCUS9008</name>
</gene>
<dbReference type="EMBL" id="OZ035835">
    <property type="protein sequence ID" value="CAL1577701.1"/>
    <property type="molecule type" value="Genomic_DNA"/>
</dbReference>
<evidence type="ECO:0000313" key="3">
    <source>
        <dbReference type="Proteomes" id="UP001497482"/>
    </source>
</evidence>
<name>A0AAV2JM12_KNICA</name>
<feature type="signal peptide" evidence="1">
    <location>
        <begin position="1"/>
        <end position="21"/>
    </location>
</feature>
<dbReference type="Proteomes" id="UP001497482">
    <property type="component" value="Chromosome 13"/>
</dbReference>
<organism evidence="2 3">
    <name type="scientific">Knipowitschia caucasica</name>
    <name type="common">Caucasian dwarf goby</name>
    <name type="synonym">Pomatoschistus caucasicus</name>
    <dbReference type="NCBI Taxonomy" id="637954"/>
    <lineage>
        <taxon>Eukaryota</taxon>
        <taxon>Metazoa</taxon>
        <taxon>Chordata</taxon>
        <taxon>Craniata</taxon>
        <taxon>Vertebrata</taxon>
        <taxon>Euteleostomi</taxon>
        <taxon>Actinopterygii</taxon>
        <taxon>Neopterygii</taxon>
        <taxon>Teleostei</taxon>
        <taxon>Neoteleostei</taxon>
        <taxon>Acanthomorphata</taxon>
        <taxon>Gobiaria</taxon>
        <taxon>Gobiiformes</taxon>
        <taxon>Gobioidei</taxon>
        <taxon>Gobiidae</taxon>
        <taxon>Gobiinae</taxon>
        <taxon>Knipowitschia</taxon>
    </lineage>
</organism>
<evidence type="ECO:0008006" key="4">
    <source>
        <dbReference type="Google" id="ProtNLM"/>
    </source>
</evidence>
<reference evidence="2 3" key="1">
    <citation type="submission" date="2024-04" db="EMBL/GenBank/DDBJ databases">
        <authorList>
            <person name="Waldvogel A.-M."/>
            <person name="Schoenle A."/>
        </authorList>
    </citation>
    <scope>NUCLEOTIDE SEQUENCE [LARGE SCALE GENOMIC DNA]</scope>
</reference>
<keyword evidence="1" id="KW-0732">Signal</keyword>
<sequence length="119" mass="12617">MLVCLECLVCLVCCCGPEHRATEITELVSVSTEEMGQEEPPLSELFPGGRPHGGVTFAAILPHHPSPISARSYILFHTASLSAPPPEGPTSCFIQRTCPGPLPCSPRCASLTPTCPTFV</sequence>